<dbReference type="InterPro" id="IPR036390">
    <property type="entry name" value="WH_DNA-bd_sf"/>
</dbReference>
<dbReference type="Gene3D" id="1.10.10.10">
    <property type="entry name" value="Winged helix-like DNA-binding domain superfamily/Winged helix DNA-binding domain"/>
    <property type="match status" value="1"/>
</dbReference>
<evidence type="ECO:0000313" key="5">
    <source>
        <dbReference type="EMBL" id="WPU97075.1"/>
    </source>
</evidence>
<keyword evidence="1" id="KW-0805">Transcription regulation</keyword>
<keyword evidence="3" id="KW-0804">Transcription</keyword>
<evidence type="ECO:0000313" key="6">
    <source>
        <dbReference type="Proteomes" id="UP001324380"/>
    </source>
</evidence>
<dbReference type="PANTHER" id="PTHR42756:SF1">
    <property type="entry name" value="TRANSCRIPTIONAL REPRESSOR OF EMRAB OPERON"/>
    <property type="match status" value="1"/>
</dbReference>
<dbReference type="InterPro" id="IPR036388">
    <property type="entry name" value="WH-like_DNA-bd_sf"/>
</dbReference>
<evidence type="ECO:0000256" key="3">
    <source>
        <dbReference type="ARBA" id="ARBA00023163"/>
    </source>
</evidence>
<feature type="domain" description="HTH marR-type" evidence="4">
    <location>
        <begin position="18"/>
        <end position="151"/>
    </location>
</feature>
<evidence type="ECO:0000256" key="2">
    <source>
        <dbReference type="ARBA" id="ARBA00023125"/>
    </source>
</evidence>
<keyword evidence="6" id="KW-1185">Reference proteome</keyword>
<dbReference type="Proteomes" id="UP001324380">
    <property type="component" value="Chromosome"/>
</dbReference>
<evidence type="ECO:0000259" key="4">
    <source>
        <dbReference type="PROSITE" id="PS50995"/>
    </source>
</evidence>
<dbReference type="PROSITE" id="PS50995">
    <property type="entry name" value="HTH_MARR_2"/>
    <property type="match status" value="1"/>
</dbReference>
<dbReference type="EMBL" id="CP139558">
    <property type="protein sequence ID" value="WPU97075.1"/>
    <property type="molecule type" value="Genomic_DNA"/>
</dbReference>
<dbReference type="PRINTS" id="PR00598">
    <property type="entry name" value="HTHMARR"/>
</dbReference>
<dbReference type="InterPro" id="IPR000835">
    <property type="entry name" value="HTH_MarR-typ"/>
</dbReference>
<keyword evidence="2" id="KW-0238">DNA-binding</keyword>
<sequence length="163" mass="19041">MEDKKIDKQLKAFEGLQDKNWQRLIFNLRKHLDTWTHYNIKPYWGQMKISYMPVICNICVDGSTTSELARLAMISKQNMSRTVKELEDAGMIVSRENPQDKRSDILELTKNGKLFLLEANKDVFRMSTIYKKLVGEKDLEIAVQVLNKIIDYHESLETENEGN</sequence>
<dbReference type="CDD" id="cd00090">
    <property type="entry name" value="HTH_ARSR"/>
    <property type="match status" value="1"/>
</dbReference>
<reference evidence="5 6" key="1">
    <citation type="submission" date="2023-11" db="EMBL/GenBank/DDBJ databases">
        <title>Analysis of the Genomes of Mucilaginibacter gossypii cycad 4 and M. sabulilitoris SNA2: microbes with the potential for plant growth promotion.</title>
        <authorList>
            <person name="Hirsch A.M."/>
            <person name="Humm E."/>
            <person name="Rubbi M."/>
            <person name="Del Vecchio G."/>
            <person name="Ha S.M."/>
            <person name="Pellegrini M."/>
            <person name="Gunsalus R.P."/>
        </authorList>
    </citation>
    <scope>NUCLEOTIDE SEQUENCE [LARGE SCALE GENOMIC DNA]</scope>
    <source>
        <strain evidence="5 6">SNA2</strain>
    </source>
</reference>
<organism evidence="5 6">
    <name type="scientific">Mucilaginibacter sabulilitoris</name>
    <dbReference type="NCBI Taxonomy" id="1173583"/>
    <lineage>
        <taxon>Bacteria</taxon>
        <taxon>Pseudomonadati</taxon>
        <taxon>Bacteroidota</taxon>
        <taxon>Sphingobacteriia</taxon>
        <taxon>Sphingobacteriales</taxon>
        <taxon>Sphingobacteriaceae</taxon>
        <taxon>Mucilaginibacter</taxon>
    </lineage>
</organism>
<name>A0ABZ0U122_9SPHI</name>
<dbReference type="Pfam" id="PF12802">
    <property type="entry name" value="MarR_2"/>
    <property type="match status" value="1"/>
</dbReference>
<proteinExistence type="predicted"/>
<evidence type="ECO:0000256" key="1">
    <source>
        <dbReference type="ARBA" id="ARBA00023015"/>
    </source>
</evidence>
<dbReference type="SMART" id="SM00347">
    <property type="entry name" value="HTH_MARR"/>
    <property type="match status" value="1"/>
</dbReference>
<dbReference type="RefSeq" id="WP_321566161.1">
    <property type="nucleotide sequence ID" value="NZ_CP139558.1"/>
</dbReference>
<accession>A0ABZ0U122</accession>
<gene>
    <name evidence="5" type="ORF">SNE25_16250</name>
</gene>
<dbReference type="PANTHER" id="PTHR42756">
    <property type="entry name" value="TRANSCRIPTIONAL REGULATOR, MARR"/>
    <property type="match status" value="1"/>
</dbReference>
<protein>
    <submittedName>
        <fullName evidence="5">MarR family transcriptional regulator</fullName>
    </submittedName>
</protein>
<dbReference type="SUPFAM" id="SSF46785">
    <property type="entry name" value="Winged helix' DNA-binding domain"/>
    <property type="match status" value="1"/>
</dbReference>
<dbReference type="InterPro" id="IPR011991">
    <property type="entry name" value="ArsR-like_HTH"/>
</dbReference>